<reference evidence="7 8" key="1">
    <citation type="submission" date="2019-01" db="EMBL/GenBank/DDBJ databases">
        <title>Novel species of Nocardioides.</title>
        <authorList>
            <person name="Liu Q."/>
            <person name="Xin Y.-H."/>
        </authorList>
    </citation>
    <scope>NUCLEOTIDE SEQUENCE [LARGE SCALE GENOMIC DNA]</scope>
    <source>
        <strain evidence="7 8">CGMCC 4.6875</strain>
    </source>
</reference>
<dbReference type="InterPro" id="IPR000595">
    <property type="entry name" value="cNMP-bd_dom"/>
</dbReference>
<evidence type="ECO:0000259" key="5">
    <source>
        <dbReference type="PROSITE" id="PS50042"/>
    </source>
</evidence>
<dbReference type="Pfam" id="PF02518">
    <property type="entry name" value="HATPase_c"/>
    <property type="match status" value="1"/>
</dbReference>
<dbReference type="InterPro" id="IPR003594">
    <property type="entry name" value="HATPase_dom"/>
</dbReference>
<feature type="domain" description="Histidine kinase" evidence="6">
    <location>
        <begin position="300"/>
        <end position="468"/>
    </location>
</feature>
<dbReference type="SUPFAM" id="SSF55874">
    <property type="entry name" value="ATPase domain of HSP90 chaperone/DNA topoisomerase II/histidine kinase"/>
    <property type="match status" value="1"/>
</dbReference>
<dbReference type="InterPro" id="IPR005467">
    <property type="entry name" value="His_kinase_dom"/>
</dbReference>
<organism evidence="7 8">
    <name type="scientific">Nocardioides ganghwensis</name>
    <dbReference type="NCBI Taxonomy" id="252230"/>
    <lineage>
        <taxon>Bacteria</taxon>
        <taxon>Bacillati</taxon>
        <taxon>Actinomycetota</taxon>
        <taxon>Actinomycetes</taxon>
        <taxon>Propionibacteriales</taxon>
        <taxon>Nocardioidaceae</taxon>
        <taxon>Nocardioides</taxon>
    </lineage>
</organism>
<comment type="caution">
    <text evidence="7">The sequence shown here is derived from an EMBL/GenBank/DDBJ whole genome shotgun (WGS) entry which is preliminary data.</text>
</comment>
<evidence type="ECO:0000256" key="4">
    <source>
        <dbReference type="ARBA" id="ARBA00023012"/>
    </source>
</evidence>
<keyword evidence="8" id="KW-1185">Reference proteome</keyword>
<dbReference type="PANTHER" id="PTHR43065">
    <property type="entry name" value="SENSOR HISTIDINE KINASE"/>
    <property type="match status" value="1"/>
</dbReference>
<keyword evidence="3" id="KW-0808">Transferase</keyword>
<dbReference type="PROSITE" id="PS50109">
    <property type="entry name" value="HIS_KIN"/>
    <property type="match status" value="1"/>
</dbReference>
<dbReference type="Gene3D" id="2.60.120.10">
    <property type="entry name" value="Jelly Rolls"/>
    <property type="match status" value="1"/>
</dbReference>
<dbReference type="Pfam" id="PF00027">
    <property type="entry name" value="cNMP_binding"/>
    <property type="match status" value="1"/>
</dbReference>
<keyword evidence="4" id="KW-0902">Two-component regulatory system</keyword>
<evidence type="ECO:0000256" key="2">
    <source>
        <dbReference type="ARBA" id="ARBA00012438"/>
    </source>
</evidence>
<evidence type="ECO:0000256" key="1">
    <source>
        <dbReference type="ARBA" id="ARBA00000085"/>
    </source>
</evidence>
<dbReference type="InterPro" id="IPR036890">
    <property type="entry name" value="HATPase_C_sf"/>
</dbReference>
<dbReference type="AlphaFoldDB" id="A0A4Q2SD10"/>
<dbReference type="PROSITE" id="PS50042">
    <property type="entry name" value="CNMP_BINDING_3"/>
    <property type="match status" value="1"/>
</dbReference>
<dbReference type="PRINTS" id="PR00344">
    <property type="entry name" value="BCTRLSENSOR"/>
</dbReference>
<evidence type="ECO:0000259" key="6">
    <source>
        <dbReference type="PROSITE" id="PS50109"/>
    </source>
</evidence>
<accession>A0A4Q2SD10</accession>
<evidence type="ECO:0000313" key="8">
    <source>
        <dbReference type="Proteomes" id="UP000293291"/>
    </source>
</evidence>
<name>A0A4Q2SD10_9ACTN</name>
<dbReference type="PANTHER" id="PTHR43065:SF48">
    <property type="entry name" value="HISTIDINE KINASE"/>
    <property type="match status" value="1"/>
</dbReference>
<dbReference type="InterPro" id="IPR018490">
    <property type="entry name" value="cNMP-bd_dom_sf"/>
</dbReference>
<dbReference type="EC" id="2.7.13.3" evidence="2"/>
<dbReference type="InterPro" id="IPR004358">
    <property type="entry name" value="Sig_transdc_His_kin-like_C"/>
</dbReference>
<evidence type="ECO:0000256" key="3">
    <source>
        <dbReference type="ARBA" id="ARBA00022777"/>
    </source>
</evidence>
<gene>
    <name evidence="7" type="ORF">EUA07_06460</name>
</gene>
<keyword evidence="3" id="KW-0418">Kinase</keyword>
<proteinExistence type="predicted"/>
<dbReference type="GO" id="GO:0000160">
    <property type="term" value="P:phosphorelay signal transduction system"/>
    <property type="evidence" value="ECO:0007669"/>
    <property type="project" value="UniProtKB-KW"/>
</dbReference>
<protein>
    <recommendedName>
        <fullName evidence="2">histidine kinase</fullName>
        <ecNumber evidence="2">2.7.13.3</ecNumber>
    </recommendedName>
</protein>
<dbReference type="SMART" id="SM00387">
    <property type="entry name" value="HATPase_c"/>
    <property type="match status" value="1"/>
</dbReference>
<dbReference type="Gene3D" id="1.10.287.130">
    <property type="match status" value="1"/>
</dbReference>
<dbReference type="CDD" id="cd00038">
    <property type="entry name" value="CAP_ED"/>
    <property type="match status" value="1"/>
</dbReference>
<dbReference type="InterPro" id="IPR014710">
    <property type="entry name" value="RmlC-like_jellyroll"/>
</dbReference>
<evidence type="ECO:0000313" key="7">
    <source>
        <dbReference type="EMBL" id="RYC03195.1"/>
    </source>
</evidence>
<dbReference type="GO" id="GO:0004673">
    <property type="term" value="F:protein histidine kinase activity"/>
    <property type="evidence" value="ECO:0007669"/>
    <property type="project" value="UniProtKB-EC"/>
</dbReference>
<feature type="domain" description="Cyclic nucleotide-binding" evidence="5">
    <location>
        <begin position="20"/>
        <end position="81"/>
    </location>
</feature>
<dbReference type="EMBL" id="SDWU01000006">
    <property type="protein sequence ID" value="RYC03195.1"/>
    <property type="molecule type" value="Genomic_DNA"/>
</dbReference>
<sequence>MTPEPTPDQTLAGELRAVPMLDGFTDAQVAELAAAGWEESYEPGSRLFDEGRPADDWWVLLSGRIDLVRRIGHEEAIMATMEDAGQWAGGFRAWDEHGIYMGSARVMEQSRVFRLPASELRRIGQDWFPFAVHLLRGLIGTARRIESNARQREALVALGTLAAGLAHEINNPASAAVRSVGALQQSSDDVFASLQRLAGVGISAPQFVALDELRRSIDPAAAPTGVALADLEEQLTDWLEEHGVDRGWVIAPALAGAGVAPEWLDHAASSLPGAALQAGLEWVASSVTTSALIAEAQNATRRISDLVSAVKSYSQVDRAAVQAVRVVDGLESTLIMLGHKLRDGVTVVREYDDSVPTVTANPGELNQVWTNLVDNAVDAMDGAGTLTVRTYADAHHVVVEIGDTGPGMSEEVAAHAFEPFFTTKEVGRGTGLGLDISRRIVVERHSGALEVDSAPGRTVVRVRLPLDASA</sequence>
<dbReference type="Proteomes" id="UP000293291">
    <property type="component" value="Unassembled WGS sequence"/>
</dbReference>
<dbReference type="OrthoDB" id="1931120at2"/>
<comment type="catalytic activity">
    <reaction evidence="1">
        <text>ATP + protein L-histidine = ADP + protein N-phospho-L-histidine.</text>
        <dbReference type="EC" id="2.7.13.3"/>
    </reaction>
</comment>
<dbReference type="Gene3D" id="3.30.565.10">
    <property type="entry name" value="Histidine kinase-like ATPase, C-terminal domain"/>
    <property type="match status" value="1"/>
</dbReference>
<dbReference type="SUPFAM" id="SSF51206">
    <property type="entry name" value="cAMP-binding domain-like"/>
    <property type="match status" value="1"/>
</dbReference>
<dbReference type="RefSeq" id="WP_129454186.1">
    <property type="nucleotide sequence ID" value="NZ_JACXYX010000009.1"/>
</dbReference>